<name>A0ABY8LHD6_9RHOB</name>
<accession>A0ABY8LHD6</accession>
<dbReference type="EMBL" id="CP122537">
    <property type="protein sequence ID" value="WGH80072.1"/>
    <property type="molecule type" value="Genomic_DNA"/>
</dbReference>
<evidence type="ECO:0008006" key="3">
    <source>
        <dbReference type="Google" id="ProtNLM"/>
    </source>
</evidence>
<dbReference type="RefSeq" id="WP_279967117.1">
    <property type="nucleotide sequence ID" value="NZ_CP122537.1"/>
</dbReference>
<protein>
    <recommendedName>
        <fullName evidence="3">Succinate dehydrogenase</fullName>
    </recommendedName>
</protein>
<evidence type="ECO:0000313" key="1">
    <source>
        <dbReference type="EMBL" id="WGH80072.1"/>
    </source>
</evidence>
<sequence>MRLEPLIALALLAGCNSAVGTELSRSAAKSVVNPIVAERFPGVPLEPATDCIIDNATGSEIATLAASAATRDDATASRLVLDIAGRPETIRCIAAEGLPAILNTL</sequence>
<organism evidence="1 2">
    <name type="scientific">Jannaschia ovalis</name>
    <dbReference type="NCBI Taxonomy" id="3038773"/>
    <lineage>
        <taxon>Bacteria</taxon>
        <taxon>Pseudomonadati</taxon>
        <taxon>Pseudomonadota</taxon>
        <taxon>Alphaproteobacteria</taxon>
        <taxon>Rhodobacterales</taxon>
        <taxon>Roseobacteraceae</taxon>
        <taxon>Jannaschia</taxon>
    </lineage>
</organism>
<evidence type="ECO:0000313" key="2">
    <source>
        <dbReference type="Proteomes" id="UP001243420"/>
    </source>
</evidence>
<reference evidence="1 2" key="1">
    <citation type="submission" date="2023-04" db="EMBL/GenBank/DDBJ databases">
        <title>Jannaschia ovalis sp. nov., a marine bacterium isolated from sea tidal flat.</title>
        <authorList>
            <person name="Kwon D.Y."/>
            <person name="Kim J.-J."/>
        </authorList>
    </citation>
    <scope>NUCLEOTIDE SEQUENCE [LARGE SCALE GENOMIC DNA]</scope>
    <source>
        <strain evidence="1 2">GRR-S6-38</strain>
    </source>
</reference>
<keyword evidence="2" id="KW-1185">Reference proteome</keyword>
<dbReference type="PROSITE" id="PS51257">
    <property type="entry name" value="PROKAR_LIPOPROTEIN"/>
    <property type="match status" value="1"/>
</dbReference>
<gene>
    <name evidence="1" type="ORF">P8627_07360</name>
</gene>
<proteinExistence type="predicted"/>
<dbReference type="Proteomes" id="UP001243420">
    <property type="component" value="Chromosome"/>
</dbReference>